<dbReference type="AlphaFoldDB" id="A0AAW1YJL0"/>
<evidence type="ECO:0000313" key="3">
    <source>
        <dbReference type="Proteomes" id="UP001457282"/>
    </source>
</evidence>
<protein>
    <submittedName>
        <fullName evidence="2">Uncharacterized protein</fullName>
    </submittedName>
</protein>
<evidence type="ECO:0000313" key="2">
    <source>
        <dbReference type="EMBL" id="KAK9948820.1"/>
    </source>
</evidence>
<dbReference type="SUPFAM" id="SSF52058">
    <property type="entry name" value="L domain-like"/>
    <property type="match status" value="1"/>
</dbReference>
<evidence type="ECO:0000256" key="1">
    <source>
        <dbReference type="ARBA" id="ARBA00022821"/>
    </source>
</evidence>
<dbReference type="Gene3D" id="3.80.10.10">
    <property type="entry name" value="Ribonuclease Inhibitor"/>
    <property type="match status" value="1"/>
</dbReference>
<dbReference type="EMBL" id="JBEDUW010000001">
    <property type="protein sequence ID" value="KAK9948820.1"/>
    <property type="molecule type" value="Genomic_DNA"/>
</dbReference>
<proteinExistence type="predicted"/>
<dbReference type="PANTHER" id="PTHR36766:SF3">
    <property type="entry name" value="RPW8 DOMAIN-CONTAINING PROTEIN"/>
    <property type="match status" value="1"/>
</dbReference>
<keyword evidence="1" id="KW-0611">Plant defense</keyword>
<organism evidence="2 3">
    <name type="scientific">Rubus argutus</name>
    <name type="common">Southern blackberry</name>
    <dbReference type="NCBI Taxonomy" id="59490"/>
    <lineage>
        <taxon>Eukaryota</taxon>
        <taxon>Viridiplantae</taxon>
        <taxon>Streptophyta</taxon>
        <taxon>Embryophyta</taxon>
        <taxon>Tracheophyta</taxon>
        <taxon>Spermatophyta</taxon>
        <taxon>Magnoliopsida</taxon>
        <taxon>eudicotyledons</taxon>
        <taxon>Gunneridae</taxon>
        <taxon>Pentapetalae</taxon>
        <taxon>rosids</taxon>
        <taxon>fabids</taxon>
        <taxon>Rosales</taxon>
        <taxon>Rosaceae</taxon>
        <taxon>Rosoideae</taxon>
        <taxon>Rosoideae incertae sedis</taxon>
        <taxon>Rubus</taxon>
    </lineage>
</organism>
<reference evidence="2 3" key="1">
    <citation type="journal article" date="2023" name="G3 (Bethesda)">
        <title>A chromosome-length genome assembly and annotation of blackberry (Rubus argutus, cv. 'Hillquist').</title>
        <authorList>
            <person name="Bruna T."/>
            <person name="Aryal R."/>
            <person name="Dudchenko O."/>
            <person name="Sargent D.J."/>
            <person name="Mead D."/>
            <person name="Buti M."/>
            <person name="Cavallini A."/>
            <person name="Hytonen T."/>
            <person name="Andres J."/>
            <person name="Pham M."/>
            <person name="Weisz D."/>
            <person name="Mascagni F."/>
            <person name="Usai G."/>
            <person name="Natali L."/>
            <person name="Bassil N."/>
            <person name="Fernandez G.E."/>
            <person name="Lomsadze A."/>
            <person name="Armour M."/>
            <person name="Olukolu B."/>
            <person name="Poorten T."/>
            <person name="Britton C."/>
            <person name="Davik J."/>
            <person name="Ashrafi H."/>
            <person name="Aiden E.L."/>
            <person name="Borodovsky M."/>
            <person name="Worthington M."/>
        </authorList>
    </citation>
    <scope>NUCLEOTIDE SEQUENCE [LARGE SCALE GENOMIC DNA]</scope>
    <source>
        <strain evidence="2">PI 553951</strain>
    </source>
</reference>
<sequence length="149" mass="16970">MCNIGRAFSNGSIQLSHALPNLVEVNIDYGNDLVELPADICDSIHLKKIGITNCHKLLALPEEIGKLAYLELLRLRSCTDLEKLPGSSRNLKKFSFLDISYCFSIKELPEDWYAMMRQKVYGTLLTPRKYKNSGGKRNITLNWLHKLQS</sequence>
<name>A0AAW1YJL0_RUBAR</name>
<keyword evidence="3" id="KW-1185">Reference proteome</keyword>
<gene>
    <name evidence="2" type="ORF">M0R45_004382</name>
</gene>
<dbReference type="GO" id="GO:0006952">
    <property type="term" value="P:defense response"/>
    <property type="evidence" value="ECO:0007669"/>
    <property type="project" value="UniProtKB-KW"/>
</dbReference>
<dbReference type="Proteomes" id="UP001457282">
    <property type="component" value="Unassembled WGS sequence"/>
</dbReference>
<dbReference type="PANTHER" id="PTHR36766">
    <property type="entry name" value="PLANT BROAD-SPECTRUM MILDEW RESISTANCE PROTEIN RPW8"/>
    <property type="match status" value="1"/>
</dbReference>
<dbReference type="InterPro" id="IPR032675">
    <property type="entry name" value="LRR_dom_sf"/>
</dbReference>
<accession>A0AAW1YJL0</accession>
<comment type="caution">
    <text evidence="2">The sequence shown here is derived from an EMBL/GenBank/DDBJ whole genome shotgun (WGS) entry which is preliminary data.</text>
</comment>